<dbReference type="Proteomes" id="UP001167871">
    <property type="component" value="Unassembled WGS sequence"/>
</dbReference>
<dbReference type="Pfam" id="PF07495">
    <property type="entry name" value="Y_Y_Y"/>
    <property type="match status" value="1"/>
</dbReference>
<comment type="caution">
    <text evidence="3">The sequence shown here is derived from an EMBL/GenBank/DDBJ whole genome shotgun (WGS) entry which is preliminary data.</text>
</comment>
<organism evidence="3 4">
    <name type="scientific">Bacteroides gallinaceum</name>
    <dbReference type="NCBI Taxonomy" id="1462571"/>
    <lineage>
        <taxon>Bacteria</taxon>
        <taxon>Pseudomonadati</taxon>
        <taxon>Bacteroidota</taxon>
        <taxon>Bacteroidia</taxon>
        <taxon>Bacteroidales</taxon>
        <taxon>Bacteroidaceae</taxon>
        <taxon>Bacteroides</taxon>
    </lineage>
</organism>
<dbReference type="InterPro" id="IPR013783">
    <property type="entry name" value="Ig-like_fold"/>
</dbReference>
<dbReference type="Gene3D" id="2.130.10.10">
    <property type="entry name" value="YVTN repeat-like/Quinoprotein amine dehydrogenase"/>
    <property type="match status" value="3"/>
</dbReference>
<proteinExistence type="predicted"/>
<dbReference type="InterPro" id="IPR015943">
    <property type="entry name" value="WD40/YVTN_repeat-like_dom_sf"/>
</dbReference>
<keyword evidence="1" id="KW-0597">Phosphoprotein</keyword>
<sequence>MTTSNGLSNNTVRHIYQDSKGFIWFSTLNGLNRYDGNTFRTFLPDSIGELPSLADGRVKSVCEDNHGFLWISTSIDRFSCYDLKRDCFVDYTGCEAFKEQYVYITLLSDAVWLWGRGKGCRRVCYKNDRFYSDVFCLENGTLDTNAVSFIEQDSLGRVWIGTQEGLYVWQNKVLKKMVSSHSFVRIHCFSEYVCFITAKGEIWCIGKDEQRATKKAELPNVCSGYDLPGNAAIGNQWLIFTGDASFVFLPATGELSRAPASWNIPGAEIITDNCGNYCAYNKTGHLYYIQAKTGEVMSFRLMPEEKVQLIDKERYHVVRDSRGILWISTYGNGFYTYDLHTGHLSHFKADDTRSSVLLSDELLYMMEDRSGSIWIGADHTGVSHLKMVDKISDLFYPEPQGEDKSLYKNNVRTLASLSDGDIYMATRNGKVYLYDSTFSQKKYEKEYVSNVYSVCEDTAGVLWQGMRGGGLRVGNRLWLHHADNPASLASDDVYSLLRDRKGRMWVGTFGGGLDLALPDGKGGYIFRHFFNDSYGQKRIRMLVEDRNGWIGAATSDGVFIFRPERLLADEQAYYHYNRQNGNLRSNEIRHLLQDRNGNLWIAEAGAGFSICKPGDDYARLRFSHYGVSDGLVNDMIQAFAEDSKGNIWITTEYGVSCFDVSSKTFLNYFLSMQMLQNVYNETSALALPDGRILMGSNDGVTVVDPSRVNTDRRIPSVTFTDLRLNGVSAGSSGTERLFEKSLPYTSSVQLDYSQHSFTVYFSTLDYSAIVPPRFTYQLQGYDKGWSVPSVLPWGTYKNLPPGTYKLHVKACNSFGQWGDDYTTLEIVIVPPFWRTGGHLSFICSC</sequence>
<dbReference type="InterPro" id="IPR011123">
    <property type="entry name" value="Y_Y_Y"/>
</dbReference>
<gene>
    <name evidence="3" type="ORF">QVO10_07660</name>
</gene>
<dbReference type="RefSeq" id="WP_301639597.1">
    <property type="nucleotide sequence ID" value="NZ_JAUEII010000014.1"/>
</dbReference>
<reference evidence="3" key="1">
    <citation type="submission" date="2023-06" db="EMBL/GenBank/DDBJ databases">
        <authorList>
            <person name="Zeman M."/>
            <person name="Kubasova T."/>
            <person name="Jahodarova E."/>
            <person name="Nykrynova M."/>
            <person name="Rychlik I."/>
        </authorList>
    </citation>
    <scope>NUCLEOTIDE SEQUENCE</scope>
    <source>
        <strain evidence="3">84_SSukc20</strain>
    </source>
</reference>
<evidence type="ECO:0000313" key="3">
    <source>
        <dbReference type="EMBL" id="MDN0049261.1"/>
    </source>
</evidence>
<feature type="domain" description="Two component regulator three Y" evidence="2">
    <location>
        <begin position="773"/>
        <end position="828"/>
    </location>
</feature>
<dbReference type="EMBL" id="JAUEII010000014">
    <property type="protein sequence ID" value="MDN0049261.1"/>
    <property type="molecule type" value="Genomic_DNA"/>
</dbReference>
<dbReference type="PANTHER" id="PTHR43547">
    <property type="entry name" value="TWO-COMPONENT HISTIDINE KINASE"/>
    <property type="match status" value="1"/>
</dbReference>
<evidence type="ECO:0000256" key="1">
    <source>
        <dbReference type="ARBA" id="ARBA00022553"/>
    </source>
</evidence>
<keyword evidence="4" id="KW-1185">Reference proteome</keyword>
<dbReference type="InterPro" id="IPR011110">
    <property type="entry name" value="Reg_prop"/>
</dbReference>
<dbReference type="Gene3D" id="2.60.40.10">
    <property type="entry name" value="Immunoglobulins"/>
    <property type="match status" value="1"/>
</dbReference>
<evidence type="ECO:0000313" key="4">
    <source>
        <dbReference type="Proteomes" id="UP001167871"/>
    </source>
</evidence>
<dbReference type="SUPFAM" id="SSF63829">
    <property type="entry name" value="Calcium-dependent phosphotriesterase"/>
    <property type="match status" value="3"/>
</dbReference>
<dbReference type="PANTHER" id="PTHR43547:SF2">
    <property type="entry name" value="HYBRID SIGNAL TRANSDUCTION HISTIDINE KINASE C"/>
    <property type="match status" value="1"/>
</dbReference>
<name>A0ABT7X596_9BACE</name>
<protein>
    <submittedName>
        <fullName evidence="3">Two-component regulator propeller domain-containing protein</fullName>
    </submittedName>
</protein>
<accession>A0ABT7X596</accession>
<dbReference type="Pfam" id="PF07494">
    <property type="entry name" value="Reg_prop"/>
    <property type="match status" value="5"/>
</dbReference>
<reference evidence="3" key="2">
    <citation type="submission" date="2024-05" db="EMBL/GenBank/DDBJ databases">
        <title>Identification and characterization of horizontal gene transfer across gut microbiota members of farm animals based on homology search.</title>
        <authorList>
            <person name="Schwarzerova J."/>
            <person name="Nykrynova M."/>
            <person name="Jureckova K."/>
            <person name="Cejkova D."/>
            <person name="Rychlik I."/>
        </authorList>
    </citation>
    <scope>NUCLEOTIDE SEQUENCE</scope>
    <source>
        <strain evidence="3">84_SSukc20</strain>
    </source>
</reference>
<evidence type="ECO:0000259" key="2">
    <source>
        <dbReference type="Pfam" id="PF07495"/>
    </source>
</evidence>